<feature type="domain" description="UvrD-like helicase ATP-binding" evidence="11">
    <location>
        <begin position="23"/>
        <end position="307"/>
    </location>
</feature>
<evidence type="ECO:0000259" key="12">
    <source>
        <dbReference type="PROSITE" id="PS51217"/>
    </source>
</evidence>
<dbReference type="PROSITE" id="PS51217">
    <property type="entry name" value="UVRD_HELICASE_CTER"/>
    <property type="match status" value="1"/>
</dbReference>
<evidence type="ECO:0000313" key="14">
    <source>
        <dbReference type="Proteomes" id="UP000741360"/>
    </source>
</evidence>
<dbReference type="GO" id="GO:0005524">
    <property type="term" value="F:ATP binding"/>
    <property type="evidence" value="ECO:0007669"/>
    <property type="project" value="UniProtKB-UniRule"/>
</dbReference>
<keyword evidence="6" id="KW-0413">Isomerase</keyword>
<comment type="catalytic activity">
    <reaction evidence="7">
        <text>Couples ATP hydrolysis with the unwinding of duplex DNA by translocating in the 3'-5' direction.</text>
        <dbReference type="EC" id="5.6.2.4"/>
    </reaction>
</comment>
<dbReference type="GO" id="GO:0005829">
    <property type="term" value="C:cytosol"/>
    <property type="evidence" value="ECO:0007669"/>
    <property type="project" value="TreeGrafter"/>
</dbReference>
<dbReference type="InterPro" id="IPR014016">
    <property type="entry name" value="UvrD-like_ATP-bd"/>
</dbReference>
<dbReference type="SUPFAM" id="SSF52540">
    <property type="entry name" value="P-loop containing nucleoside triphosphate hydrolases"/>
    <property type="match status" value="1"/>
</dbReference>
<keyword evidence="5 10" id="KW-0067">ATP-binding</keyword>
<feature type="domain" description="UvrD-like helicase C-terminal" evidence="12">
    <location>
        <begin position="308"/>
        <end position="572"/>
    </location>
</feature>
<dbReference type="GO" id="GO:0003677">
    <property type="term" value="F:DNA binding"/>
    <property type="evidence" value="ECO:0007669"/>
    <property type="project" value="InterPro"/>
</dbReference>
<evidence type="ECO:0000256" key="8">
    <source>
        <dbReference type="ARBA" id="ARBA00034808"/>
    </source>
</evidence>
<evidence type="ECO:0000256" key="10">
    <source>
        <dbReference type="PROSITE-ProRule" id="PRU00560"/>
    </source>
</evidence>
<evidence type="ECO:0000256" key="1">
    <source>
        <dbReference type="ARBA" id="ARBA00009922"/>
    </source>
</evidence>
<dbReference type="InterPro" id="IPR013986">
    <property type="entry name" value="DExx_box_DNA_helicase_dom_sf"/>
</dbReference>
<dbReference type="InterPro" id="IPR000212">
    <property type="entry name" value="DNA_helicase_UvrD/REP"/>
</dbReference>
<gene>
    <name evidence="13" type="ORF">HYY65_10860</name>
</gene>
<dbReference type="Gene3D" id="1.10.10.160">
    <property type="match status" value="1"/>
</dbReference>
<reference evidence="13" key="1">
    <citation type="submission" date="2020-07" db="EMBL/GenBank/DDBJ databases">
        <title>Huge and variable diversity of episymbiotic CPR bacteria and DPANN archaea in groundwater ecosystems.</title>
        <authorList>
            <person name="He C.Y."/>
            <person name="Keren R."/>
            <person name="Whittaker M."/>
            <person name="Farag I.F."/>
            <person name="Doudna J."/>
            <person name="Cate J.H.D."/>
            <person name="Banfield J.F."/>
        </authorList>
    </citation>
    <scope>NUCLEOTIDE SEQUENCE</scope>
    <source>
        <strain evidence="13">NC_groundwater_717_Ag_S-0.2um_59_8</strain>
    </source>
</reference>
<dbReference type="PROSITE" id="PS51198">
    <property type="entry name" value="UVRD_HELICASE_ATP_BIND"/>
    <property type="match status" value="1"/>
</dbReference>
<protein>
    <recommendedName>
        <fullName evidence="8">DNA 3'-5' helicase</fullName>
        <ecNumber evidence="8">5.6.2.4</ecNumber>
    </recommendedName>
</protein>
<accession>A0A932GQU9</accession>
<evidence type="ECO:0000256" key="6">
    <source>
        <dbReference type="ARBA" id="ARBA00023235"/>
    </source>
</evidence>
<comment type="caution">
    <text evidence="13">The sequence shown here is derived from an EMBL/GenBank/DDBJ whole genome shotgun (WGS) entry which is preliminary data.</text>
</comment>
<feature type="binding site" evidence="10">
    <location>
        <begin position="44"/>
        <end position="51"/>
    </location>
    <ligand>
        <name>ATP</name>
        <dbReference type="ChEBI" id="CHEBI:30616"/>
    </ligand>
</feature>
<dbReference type="CDD" id="cd17932">
    <property type="entry name" value="DEXQc_UvrD"/>
    <property type="match status" value="1"/>
</dbReference>
<sequence>MRTYRLRHDPGSPPLSPTIDYGAALNESQMKAVETLEGPVLVVAGAGTGKTRTLVYRVARLVDRGIPPEQILLLTFTRRAAEEMLRRASALIDGRCDRVQGGTFHSVAYLILRKYGQLLGYPPAFTIMDRSDAEDVIQLLRGRLGLSDKEKRFPRKTTLADMLSKSVNRQEPLESTLNREYPHFFHYLDDLVRLQEEYTSFKREKALLDYDDLLVQLTELLSRHEDVRERLSQRYRYILVDEYQDTNKIQSAIIRLLAFHHDNVMVVGDDAQSIYSFRGANFRNIMDFPQHFPGTRIIPLEENYRSTPAILEFTNAVIEGAREKYTKHLFSRKPHGERPALVQTREEREQSRFVCQKVLELREEGVPLGDMAVLFRSSFHSFDLEIELGHRSIPFVKRGGLQFIETSHVKDTMAHLRVLLNPADSVSWHRILQLIEGIGPRHCLAITDRIQQTPEDPVSSLRSYPAPTRSRAGLSRLCDLLSDLWRNSSPPSELLSLLLYYYEPILQEKFDNFPKRARDLEHLVAMSQRYRTLEAFLADVALEPPTESVSGMTPEDQDDEKLILSTIHSAKGLEWHTVFILWAVDGKFPSPHSLHREEDLEEERRLMYVASTRASRNLFILFPLHMYDHAFGHTLAQPSVFLRELPSDLVDFWTTQDDDSSIL</sequence>
<organism evidence="13 14">
    <name type="scientific">Tectimicrobiota bacterium</name>
    <dbReference type="NCBI Taxonomy" id="2528274"/>
    <lineage>
        <taxon>Bacteria</taxon>
        <taxon>Pseudomonadati</taxon>
        <taxon>Nitrospinota/Tectimicrobiota group</taxon>
        <taxon>Candidatus Tectimicrobiota</taxon>
    </lineage>
</organism>
<dbReference type="Proteomes" id="UP000741360">
    <property type="component" value="Unassembled WGS sequence"/>
</dbReference>
<proteinExistence type="inferred from homology"/>
<keyword evidence="4 10" id="KW-0347">Helicase</keyword>
<evidence type="ECO:0000256" key="4">
    <source>
        <dbReference type="ARBA" id="ARBA00022806"/>
    </source>
</evidence>
<dbReference type="PANTHER" id="PTHR11070:SF3">
    <property type="entry name" value="DNA 3'-5' HELICASE"/>
    <property type="match status" value="1"/>
</dbReference>
<evidence type="ECO:0000256" key="9">
    <source>
        <dbReference type="ARBA" id="ARBA00048988"/>
    </source>
</evidence>
<dbReference type="EMBL" id="JACPSX010000207">
    <property type="protein sequence ID" value="MBI3015537.1"/>
    <property type="molecule type" value="Genomic_DNA"/>
</dbReference>
<evidence type="ECO:0000256" key="7">
    <source>
        <dbReference type="ARBA" id="ARBA00034617"/>
    </source>
</evidence>
<comment type="catalytic activity">
    <reaction evidence="9">
        <text>ATP + H2O = ADP + phosphate + H(+)</text>
        <dbReference type="Rhea" id="RHEA:13065"/>
        <dbReference type="ChEBI" id="CHEBI:15377"/>
        <dbReference type="ChEBI" id="CHEBI:15378"/>
        <dbReference type="ChEBI" id="CHEBI:30616"/>
        <dbReference type="ChEBI" id="CHEBI:43474"/>
        <dbReference type="ChEBI" id="CHEBI:456216"/>
        <dbReference type="EC" id="5.6.2.4"/>
    </reaction>
</comment>
<evidence type="ECO:0000259" key="11">
    <source>
        <dbReference type="PROSITE" id="PS51198"/>
    </source>
</evidence>
<comment type="similarity">
    <text evidence="1">Belongs to the helicase family. UvrD subfamily.</text>
</comment>
<dbReference type="InterPro" id="IPR014017">
    <property type="entry name" value="DNA_helicase_UvrD-like_C"/>
</dbReference>
<dbReference type="AlphaFoldDB" id="A0A932GQU9"/>
<dbReference type="GO" id="GO:0000725">
    <property type="term" value="P:recombinational repair"/>
    <property type="evidence" value="ECO:0007669"/>
    <property type="project" value="TreeGrafter"/>
</dbReference>
<dbReference type="PANTHER" id="PTHR11070">
    <property type="entry name" value="UVRD / RECB / PCRA DNA HELICASE FAMILY MEMBER"/>
    <property type="match status" value="1"/>
</dbReference>
<dbReference type="Pfam" id="PF00580">
    <property type="entry name" value="UvrD-helicase"/>
    <property type="match status" value="1"/>
</dbReference>
<dbReference type="Gene3D" id="1.10.486.10">
    <property type="entry name" value="PCRA, domain 4"/>
    <property type="match status" value="1"/>
</dbReference>
<dbReference type="GO" id="GO:0016787">
    <property type="term" value="F:hydrolase activity"/>
    <property type="evidence" value="ECO:0007669"/>
    <property type="project" value="UniProtKB-UniRule"/>
</dbReference>
<dbReference type="Gene3D" id="3.40.50.300">
    <property type="entry name" value="P-loop containing nucleotide triphosphate hydrolases"/>
    <property type="match status" value="2"/>
</dbReference>
<keyword evidence="2 10" id="KW-0547">Nucleotide-binding</keyword>
<evidence type="ECO:0000313" key="13">
    <source>
        <dbReference type="EMBL" id="MBI3015537.1"/>
    </source>
</evidence>
<keyword evidence="3 10" id="KW-0378">Hydrolase</keyword>
<dbReference type="Pfam" id="PF13361">
    <property type="entry name" value="UvrD_C"/>
    <property type="match status" value="2"/>
</dbReference>
<name>A0A932GQU9_UNCTE</name>
<evidence type="ECO:0000256" key="2">
    <source>
        <dbReference type="ARBA" id="ARBA00022741"/>
    </source>
</evidence>
<dbReference type="GO" id="GO:0043138">
    <property type="term" value="F:3'-5' DNA helicase activity"/>
    <property type="evidence" value="ECO:0007669"/>
    <property type="project" value="UniProtKB-EC"/>
</dbReference>
<evidence type="ECO:0000256" key="5">
    <source>
        <dbReference type="ARBA" id="ARBA00022840"/>
    </source>
</evidence>
<dbReference type="EC" id="5.6.2.4" evidence="8"/>
<dbReference type="InterPro" id="IPR027417">
    <property type="entry name" value="P-loop_NTPase"/>
</dbReference>
<evidence type="ECO:0000256" key="3">
    <source>
        <dbReference type="ARBA" id="ARBA00022801"/>
    </source>
</evidence>